<evidence type="ECO:0008006" key="8">
    <source>
        <dbReference type="Google" id="ProtNLM"/>
    </source>
</evidence>
<gene>
    <name evidence="6" type="ORF">C5E45_19560</name>
</gene>
<keyword evidence="3" id="KW-0804">Transcription</keyword>
<dbReference type="Pfam" id="PF09339">
    <property type="entry name" value="HTH_IclR"/>
    <property type="match status" value="1"/>
</dbReference>
<accession>A0A2S6AN18</accession>
<evidence type="ECO:0000259" key="4">
    <source>
        <dbReference type="PROSITE" id="PS51077"/>
    </source>
</evidence>
<evidence type="ECO:0000256" key="1">
    <source>
        <dbReference type="ARBA" id="ARBA00023015"/>
    </source>
</evidence>
<dbReference type="InterPro" id="IPR036390">
    <property type="entry name" value="WH_DNA-bd_sf"/>
</dbReference>
<keyword evidence="1" id="KW-0805">Transcription regulation</keyword>
<dbReference type="InterPro" id="IPR036388">
    <property type="entry name" value="WH-like_DNA-bd_sf"/>
</dbReference>
<proteinExistence type="predicted"/>
<dbReference type="Gene3D" id="3.30.450.40">
    <property type="match status" value="1"/>
</dbReference>
<organism evidence="6 7">
    <name type="scientific">Nocardia nova</name>
    <dbReference type="NCBI Taxonomy" id="37330"/>
    <lineage>
        <taxon>Bacteria</taxon>
        <taxon>Bacillati</taxon>
        <taxon>Actinomycetota</taxon>
        <taxon>Actinomycetes</taxon>
        <taxon>Mycobacteriales</taxon>
        <taxon>Nocardiaceae</taxon>
        <taxon>Nocardia</taxon>
    </lineage>
</organism>
<dbReference type="PROSITE" id="PS51077">
    <property type="entry name" value="HTH_ICLR"/>
    <property type="match status" value="1"/>
</dbReference>
<dbReference type="PROSITE" id="PS51078">
    <property type="entry name" value="ICLR_ED"/>
    <property type="match status" value="1"/>
</dbReference>
<dbReference type="Gene3D" id="1.10.10.10">
    <property type="entry name" value="Winged helix-like DNA-binding domain superfamily/Winged helix DNA-binding domain"/>
    <property type="match status" value="1"/>
</dbReference>
<name>A0A2S6AN18_9NOCA</name>
<evidence type="ECO:0000313" key="7">
    <source>
        <dbReference type="Proteomes" id="UP000239874"/>
    </source>
</evidence>
<comment type="caution">
    <text evidence="6">The sequence shown here is derived from an EMBL/GenBank/DDBJ whole genome shotgun (WGS) entry which is preliminary data.</text>
</comment>
<dbReference type="SMART" id="SM00346">
    <property type="entry name" value="HTH_ICLR"/>
    <property type="match status" value="1"/>
</dbReference>
<protein>
    <recommendedName>
        <fullName evidence="8">IclR family transcriptional regulator</fullName>
    </recommendedName>
</protein>
<dbReference type="AlphaFoldDB" id="A0A2S6AN18"/>
<dbReference type="SUPFAM" id="SSF55781">
    <property type="entry name" value="GAF domain-like"/>
    <property type="match status" value="1"/>
</dbReference>
<dbReference type="RefSeq" id="WP_104377141.1">
    <property type="nucleotide sequence ID" value="NZ_PSZC01000013.1"/>
</dbReference>
<dbReference type="InterPro" id="IPR005471">
    <property type="entry name" value="Tscrpt_reg_IclR_N"/>
</dbReference>
<dbReference type="InterPro" id="IPR014757">
    <property type="entry name" value="Tscrpt_reg_IclR_C"/>
</dbReference>
<dbReference type="PANTHER" id="PTHR30136">
    <property type="entry name" value="HELIX-TURN-HELIX TRANSCRIPTIONAL REGULATOR, ICLR FAMILY"/>
    <property type="match status" value="1"/>
</dbReference>
<sequence>MSRQSPAVKRVAAILEFLADHPEELMSLSEISRSAGLSAATAHAMLNGLADEGLLIKDPSSKKYGLGPTLVRLGRAAGARDDDVQAIAQAEINRLNEEIGRHIVATRVIGRHVVIVKQAGNVGPWSMTVQVGHRVEFRPPIGTVFLAWSDNADVEKWLRQVDAVASDAAIARCLEALEGVRRRGYAAARNVAEDNEQRAESGQALGAGLDTLLAGEYFLNEIDDEQYYSMIQTAAPVFDAHGQVTLAIASSYAGTVISGRSVRAEAEAVVAAAGRVTRCIHGRMPDGLGG</sequence>
<dbReference type="GO" id="GO:0003677">
    <property type="term" value="F:DNA binding"/>
    <property type="evidence" value="ECO:0007669"/>
    <property type="project" value="UniProtKB-KW"/>
</dbReference>
<evidence type="ECO:0000259" key="5">
    <source>
        <dbReference type="PROSITE" id="PS51078"/>
    </source>
</evidence>
<dbReference type="InterPro" id="IPR050707">
    <property type="entry name" value="HTH_MetabolicPath_Reg"/>
</dbReference>
<evidence type="ECO:0000313" key="6">
    <source>
        <dbReference type="EMBL" id="PPJ36612.1"/>
    </source>
</evidence>
<dbReference type="Pfam" id="PF01614">
    <property type="entry name" value="IclR_C"/>
    <property type="match status" value="1"/>
</dbReference>
<dbReference type="OrthoDB" id="4524640at2"/>
<evidence type="ECO:0000256" key="2">
    <source>
        <dbReference type="ARBA" id="ARBA00023125"/>
    </source>
</evidence>
<reference evidence="6 7" key="1">
    <citation type="submission" date="2018-02" db="EMBL/GenBank/DDBJ databases">
        <title>8 Nocardia nova and 1 Nocardia cyriacigeorgica strain used for evolution to TMP-SMX.</title>
        <authorList>
            <person name="Mehta H."/>
            <person name="Weng J."/>
            <person name="Shamoo Y."/>
        </authorList>
    </citation>
    <scope>NUCLEOTIDE SEQUENCE [LARGE SCALE GENOMIC DNA]</scope>
    <source>
        <strain evidence="6 7">MDA3139</strain>
    </source>
</reference>
<feature type="domain" description="IclR-ED" evidence="5">
    <location>
        <begin position="69"/>
        <end position="282"/>
    </location>
</feature>
<dbReference type="InterPro" id="IPR029016">
    <property type="entry name" value="GAF-like_dom_sf"/>
</dbReference>
<feature type="domain" description="HTH iclR-type" evidence="4">
    <location>
        <begin position="5"/>
        <end position="68"/>
    </location>
</feature>
<dbReference type="PANTHER" id="PTHR30136:SF8">
    <property type="entry name" value="TRANSCRIPTIONAL REGULATORY PROTEIN"/>
    <property type="match status" value="1"/>
</dbReference>
<dbReference type="EMBL" id="PSZC01000013">
    <property type="protein sequence ID" value="PPJ36612.1"/>
    <property type="molecule type" value="Genomic_DNA"/>
</dbReference>
<evidence type="ECO:0000256" key="3">
    <source>
        <dbReference type="ARBA" id="ARBA00023163"/>
    </source>
</evidence>
<dbReference type="Proteomes" id="UP000239874">
    <property type="component" value="Unassembled WGS sequence"/>
</dbReference>
<keyword evidence="2" id="KW-0238">DNA-binding</keyword>
<dbReference type="GO" id="GO:0003700">
    <property type="term" value="F:DNA-binding transcription factor activity"/>
    <property type="evidence" value="ECO:0007669"/>
    <property type="project" value="TreeGrafter"/>
</dbReference>
<dbReference type="GO" id="GO:0045892">
    <property type="term" value="P:negative regulation of DNA-templated transcription"/>
    <property type="evidence" value="ECO:0007669"/>
    <property type="project" value="TreeGrafter"/>
</dbReference>
<dbReference type="SUPFAM" id="SSF46785">
    <property type="entry name" value="Winged helix' DNA-binding domain"/>
    <property type="match status" value="1"/>
</dbReference>